<dbReference type="EMBL" id="JARKHS020000048">
    <property type="protein sequence ID" value="KAK8789182.1"/>
    <property type="molecule type" value="Genomic_DNA"/>
</dbReference>
<evidence type="ECO:0000256" key="2">
    <source>
        <dbReference type="SAM" id="MobiDB-lite"/>
    </source>
</evidence>
<dbReference type="FunFam" id="3.40.630.10:FF:000101">
    <property type="entry name" value="N-acetylated alpha-linked acidic dipeptidase like 1"/>
    <property type="match status" value="1"/>
</dbReference>
<dbReference type="SUPFAM" id="SSF47672">
    <property type="entry name" value="Transferrin receptor-like dimerisation domain"/>
    <property type="match status" value="1"/>
</dbReference>
<dbReference type="InterPro" id="IPR036757">
    <property type="entry name" value="TFR-like_dimer_dom_sf"/>
</dbReference>
<dbReference type="Gene3D" id="3.50.30.30">
    <property type="match status" value="1"/>
</dbReference>
<comment type="similarity">
    <text evidence="1">Belongs to the peptidase M28 family. M28B subfamily.</text>
</comment>
<feature type="domain" description="Peptidase M28" evidence="6">
    <location>
        <begin position="332"/>
        <end position="517"/>
    </location>
</feature>
<proteinExistence type="inferred from homology"/>
<keyword evidence="3" id="KW-0812">Transmembrane</keyword>
<comment type="caution">
    <text evidence="7">The sequence shown here is derived from an EMBL/GenBank/DDBJ whole genome shotgun (WGS) entry which is preliminary data.</text>
</comment>
<dbReference type="PANTHER" id="PTHR10404">
    <property type="entry name" value="N-ACETYLATED-ALPHA-LINKED ACIDIC DIPEPTIDASE"/>
    <property type="match status" value="1"/>
</dbReference>
<dbReference type="InterPro" id="IPR039373">
    <property type="entry name" value="Peptidase_M28B"/>
</dbReference>
<gene>
    <name evidence="7" type="ORF">V5799_021038</name>
</gene>
<dbReference type="InterPro" id="IPR007365">
    <property type="entry name" value="TFR-like_dimer_dom"/>
</dbReference>
<keyword evidence="3" id="KW-1133">Transmembrane helix</keyword>
<evidence type="ECO:0000259" key="6">
    <source>
        <dbReference type="Pfam" id="PF04389"/>
    </source>
</evidence>
<keyword evidence="8" id="KW-1185">Reference proteome</keyword>
<dbReference type="InterPro" id="IPR046450">
    <property type="entry name" value="PA_dom_sf"/>
</dbReference>
<dbReference type="Gene3D" id="1.20.930.40">
    <property type="entry name" value="Transferrin receptor-like, dimerisation domain"/>
    <property type="match status" value="1"/>
</dbReference>
<evidence type="ECO:0000259" key="5">
    <source>
        <dbReference type="Pfam" id="PF04253"/>
    </source>
</evidence>
<organism evidence="7 8">
    <name type="scientific">Amblyomma americanum</name>
    <name type="common">Lone star tick</name>
    <dbReference type="NCBI Taxonomy" id="6943"/>
    <lineage>
        <taxon>Eukaryota</taxon>
        <taxon>Metazoa</taxon>
        <taxon>Ecdysozoa</taxon>
        <taxon>Arthropoda</taxon>
        <taxon>Chelicerata</taxon>
        <taxon>Arachnida</taxon>
        <taxon>Acari</taxon>
        <taxon>Parasitiformes</taxon>
        <taxon>Ixodida</taxon>
        <taxon>Ixodoidea</taxon>
        <taxon>Ixodidae</taxon>
        <taxon>Amblyomminae</taxon>
        <taxon>Amblyomma</taxon>
    </lineage>
</organism>
<evidence type="ECO:0000313" key="8">
    <source>
        <dbReference type="Proteomes" id="UP001321473"/>
    </source>
</evidence>
<evidence type="ECO:0000256" key="3">
    <source>
        <dbReference type="SAM" id="Phobius"/>
    </source>
</evidence>
<dbReference type="Proteomes" id="UP001321473">
    <property type="component" value="Unassembled WGS sequence"/>
</dbReference>
<dbReference type="PANTHER" id="PTHR10404:SF46">
    <property type="entry name" value="VACUOLAR PROTEIN SORTING-ASSOCIATED PROTEIN 70"/>
    <property type="match status" value="1"/>
</dbReference>
<evidence type="ECO:0000256" key="4">
    <source>
        <dbReference type="SAM" id="SignalP"/>
    </source>
</evidence>
<dbReference type="Gene3D" id="3.40.630.10">
    <property type="entry name" value="Zn peptidases"/>
    <property type="match status" value="1"/>
</dbReference>
<dbReference type="InterPro" id="IPR007484">
    <property type="entry name" value="Peptidase_M28"/>
</dbReference>
<dbReference type="Pfam" id="PF04253">
    <property type="entry name" value="TFR_dimer"/>
    <property type="match status" value="1"/>
</dbReference>
<keyword evidence="4" id="KW-0732">Signal</keyword>
<feature type="domain" description="Transferrin receptor-like dimerisation" evidence="5">
    <location>
        <begin position="586"/>
        <end position="697"/>
    </location>
</feature>
<feature type="signal peptide" evidence="4">
    <location>
        <begin position="1"/>
        <end position="15"/>
    </location>
</feature>
<dbReference type="SUPFAM" id="SSF53187">
    <property type="entry name" value="Zn-dependent exopeptidases"/>
    <property type="match status" value="1"/>
</dbReference>
<reference evidence="7 8" key="1">
    <citation type="journal article" date="2023" name="Arcadia Sci">
        <title>De novo assembly of a long-read Amblyomma americanum tick genome.</title>
        <authorList>
            <person name="Chou S."/>
            <person name="Poskanzer K.E."/>
            <person name="Rollins M."/>
            <person name="Thuy-Boun P.S."/>
        </authorList>
    </citation>
    <scope>NUCLEOTIDE SEQUENCE [LARGE SCALE GENOMIC DNA]</scope>
    <source>
        <strain evidence="7">F_SG_1</strain>
        <tissue evidence="7">Salivary glands</tissue>
    </source>
</reference>
<keyword evidence="3" id="KW-0472">Membrane</keyword>
<dbReference type="Pfam" id="PF04389">
    <property type="entry name" value="Peptidase_M28"/>
    <property type="match status" value="1"/>
</dbReference>
<protein>
    <recommendedName>
        <fullName evidence="9">Glutamate carboxypeptidase</fullName>
    </recommendedName>
</protein>
<feature type="region of interest" description="Disordered" evidence="2">
    <location>
        <begin position="106"/>
        <end position="127"/>
    </location>
</feature>
<feature type="chain" id="PRO_5042931385" description="Glutamate carboxypeptidase" evidence="4">
    <location>
        <begin position="16"/>
        <end position="720"/>
    </location>
</feature>
<evidence type="ECO:0000313" key="7">
    <source>
        <dbReference type="EMBL" id="KAK8789182.1"/>
    </source>
</evidence>
<feature type="transmembrane region" description="Helical" evidence="3">
    <location>
        <begin position="43"/>
        <end position="64"/>
    </location>
</feature>
<sequence>MLAFALRVLLTPVMSDSPTTSTTDIVTGAPTEPEPPKKQAFNIWPVAAIVGVLALVGIGAMLLFSSRRPQMALRSSVLHSASTGGKKVPGGVVLPRTTPLSARTALTRGTPSRLSKKPATPSAKVEPSRDYMRRTLRFLAKRPHLSGTKYSETNIVDFIADEFRKHGLDTVEKVPYRILHQYPDEKNPNKVQLVDAKGKVLQEAKLQEDPVPGDDTNSMVPGYLSYARPGTVEAEVVYVGSGTYADVDLLEAHKIYIKGRICLARYGGGHRGGKIAVCQERGGVGTVLFLEPTLKGTKNFYPNSSIVDGTALQRGALFTFADPETPGYPSVDRYSIAGAHHDAWGFGAVDPSSATASLLEMSRILGARLKRGWRPRRTIVFAIWAAEEIAIAGSGEWVEEKLLLLTRGGVGYTNVDNCASGIMFFAYASPVLRNFLVETTKRVPINGTKTLYDYWYKYENDYSGATKLQVYLTHGGMDNSAFNFLAGVPSAIFTFRPDKNVFPLGSYSAYHTAFETIRLYETLIDPTYHFMEMCARFNELLTVTLAEAKLLPYDFRTVAYEIQAAVTKLTSLRQLLNAHKVPIGWLTEEASMYTDAAQKWHSWLEKAKLGEDERRQVNDRMLLVERALLRQAPLEGRPTFRHLVFSPQLSNAYAGTGFPVVHDLAYRAQRLPAKKQEPLWRHVRAFINDACIALRNARILLSPDMAIPTGTYSKSNSNRT</sequence>
<evidence type="ECO:0000256" key="1">
    <source>
        <dbReference type="ARBA" id="ARBA00005634"/>
    </source>
</evidence>
<accession>A0AAQ4FU02</accession>
<dbReference type="SUPFAM" id="SSF52025">
    <property type="entry name" value="PA domain"/>
    <property type="match status" value="1"/>
</dbReference>
<dbReference type="GO" id="GO:0004180">
    <property type="term" value="F:carboxypeptidase activity"/>
    <property type="evidence" value="ECO:0007669"/>
    <property type="project" value="TreeGrafter"/>
</dbReference>
<name>A0AAQ4FU02_AMBAM</name>
<evidence type="ECO:0008006" key="9">
    <source>
        <dbReference type="Google" id="ProtNLM"/>
    </source>
</evidence>
<dbReference type="AlphaFoldDB" id="A0AAQ4FU02"/>